<proteinExistence type="predicted"/>
<feature type="region of interest" description="Disordered" evidence="1">
    <location>
        <begin position="214"/>
        <end position="254"/>
    </location>
</feature>
<dbReference type="RefSeq" id="WP_188914075.1">
    <property type="nucleotide sequence ID" value="NZ_BMMF01000009.1"/>
</dbReference>
<protein>
    <submittedName>
        <fullName evidence="3">Membrane protein</fullName>
    </submittedName>
</protein>
<evidence type="ECO:0000313" key="4">
    <source>
        <dbReference type="Proteomes" id="UP000600449"/>
    </source>
</evidence>
<dbReference type="EMBL" id="BMMF01000009">
    <property type="protein sequence ID" value="GGK40972.1"/>
    <property type="molecule type" value="Genomic_DNA"/>
</dbReference>
<evidence type="ECO:0000256" key="2">
    <source>
        <dbReference type="SAM" id="Phobius"/>
    </source>
</evidence>
<accession>A0A917QAS8</accession>
<dbReference type="AlphaFoldDB" id="A0A917QAS8"/>
<reference evidence="3 4" key="1">
    <citation type="journal article" date="2014" name="Int. J. Syst. Evol. Microbiol.">
        <title>Complete genome sequence of Corynebacterium casei LMG S-19264T (=DSM 44701T), isolated from a smear-ripened cheese.</title>
        <authorList>
            <consortium name="US DOE Joint Genome Institute (JGI-PGF)"/>
            <person name="Walter F."/>
            <person name="Albersmeier A."/>
            <person name="Kalinowski J."/>
            <person name="Ruckert C."/>
        </authorList>
    </citation>
    <scope>NUCLEOTIDE SEQUENCE [LARGE SCALE GENOMIC DNA]</scope>
    <source>
        <strain evidence="3 4">CGMCC 1.9161</strain>
    </source>
</reference>
<evidence type="ECO:0000256" key="1">
    <source>
        <dbReference type="SAM" id="MobiDB-lite"/>
    </source>
</evidence>
<dbReference type="InterPro" id="IPR007462">
    <property type="entry name" value="COV1-like"/>
</dbReference>
<feature type="transmembrane region" description="Helical" evidence="2">
    <location>
        <begin position="12"/>
        <end position="34"/>
    </location>
</feature>
<keyword evidence="2" id="KW-0812">Transmembrane</keyword>
<dbReference type="Pfam" id="PF04367">
    <property type="entry name" value="DUF502"/>
    <property type="match status" value="1"/>
</dbReference>
<gene>
    <name evidence="3" type="ORF">GCM10011322_30120</name>
</gene>
<feature type="compositionally biased region" description="Pro residues" evidence="1">
    <location>
        <begin position="225"/>
        <end position="242"/>
    </location>
</feature>
<comment type="caution">
    <text evidence="3">The sequence shown here is derived from an EMBL/GenBank/DDBJ whole genome shotgun (WGS) entry which is preliminary data.</text>
</comment>
<dbReference type="Proteomes" id="UP000600449">
    <property type="component" value="Unassembled WGS sequence"/>
</dbReference>
<dbReference type="PANTHER" id="PTHR31876">
    <property type="entry name" value="COV-LIKE PROTEIN 1"/>
    <property type="match status" value="1"/>
</dbReference>
<keyword evidence="2" id="KW-1133">Transmembrane helix</keyword>
<dbReference type="PANTHER" id="PTHR31876:SF26">
    <property type="entry name" value="PROTEIN LIKE COV 2"/>
    <property type="match status" value="1"/>
</dbReference>
<keyword evidence="2" id="KW-0472">Membrane</keyword>
<organism evidence="3 4">
    <name type="scientific">Salinarimonas ramus</name>
    <dbReference type="NCBI Taxonomy" id="690164"/>
    <lineage>
        <taxon>Bacteria</taxon>
        <taxon>Pseudomonadati</taxon>
        <taxon>Pseudomonadota</taxon>
        <taxon>Alphaproteobacteria</taxon>
        <taxon>Hyphomicrobiales</taxon>
        <taxon>Salinarimonadaceae</taxon>
        <taxon>Salinarimonas</taxon>
    </lineage>
</organism>
<feature type="compositionally biased region" description="Low complexity" evidence="1">
    <location>
        <begin position="243"/>
        <end position="254"/>
    </location>
</feature>
<evidence type="ECO:0000313" key="3">
    <source>
        <dbReference type="EMBL" id="GGK40972.1"/>
    </source>
</evidence>
<keyword evidence="4" id="KW-1185">Reference proteome</keyword>
<name>A0A917QAS8_9HYPH</name>
<feature type="transmembrane region" description="Helical" evidence="2">
    <location>
        <begin position="72"/>
        <end position="92"/>
    </location>
</feature>
<sequence length="254" mass="27250">MSSHSHLRIRRNVLSGLFVVIPLWVTFVAVSFIIDILVATGRPFVLTFARNVRSDYAVFADLLAQGWFQSTLALVVVFVALYVIGGAANAVIGRRILRAVDRLIDYVPLVKTIYSATRTLLNSLQTGNSSGQRVVLIEFPSRDMRALGFVTATFTADDTGEEIAAVYVPTTPNPTSGYVELVPTTRLVYLDWSANDAMSFIVSGGAMTPGRILMNPGKPGDRPIVQPPAPVAPEPTPAPASAPAPVRDPVDAAS</sequence>